<evidence type="ECO:0000256" key="5">
    <source>
        <dbReference type="ARBA" id="ARBA00022801"/>
    </source>
</evidence>
<proteinExistence type="inferred from homology"/>
<evidence type="ECO:0000259" key="7">
    <source>
        <dbReference type="PROSITE" id="PS51704"/>
    </source>
</evidence>
<protein>
    <recommendedName>
        <fullName evidence="2">glycerophosphodiester phosphodiesterase</fullName>
        <ecNumber evidence="2">3.1.4.46</ecNumber>
    </recommendedName>
</protein>
<feature type="domain" description="GP-PDE" evidence="7">
    <location>
        <begin position="59"/>
        <end position="374"/>
    </location>
</feature>
<evidence type="ECO:0000256" key="6">
    <source>
        <dbReference type="ARBA" id="ARBA00047512"/>
    </source>
</evidence>
<evidence type="ECO:0000256" key="1">
    <source>
        <dbReference type="ARBA" id="ARBA00007277"/>
    </source>
</evidence>
<dbReference type="Proteomes" id="UP001149821">
    <property type="component" value="Unassembled WGS sequence"/>
</dbReference>
<dbReference type="EC" id="3.1.4.46" evidence="2"/>
<name>A0ABT5QIJ1_9GAMM</name>
<dbReference type="SUPFAM" id="SSF51695">
    <property type="entry name" value="PLC-like phosphodiesterases"/>
    <property type="match status" value="1"/>
</dbReference>
<sequence length="403" mass="44434">MKPPLISIVLPVFFVSDVTALEAEVSLGPRPAFLVADMNESPLKEKLETCLNNKPEKSNFSIGHRGAALMFPEHTKESYMAAVQMGAGIVECDVTFTKDKVLVCRHSQNDLHTTTDVLAHPELAKKCSVPFTPANPQKGEKAKVECRTSDFTLAEFKQLSGKMDGANAMATTPEAYMKGTPDWRTELYGSKGTLMTHAESIQLFKSLGVKMTPELKAPKVDMPFDGYSQQDYAQALIDEYKKAGVKGDDVYLQSFNIDDVKYWIDAEPDFGKQAVYLDSRMYKNKTWRASLEDMQALKALGVGFIAPPMFALVTLNQDDQIVPSEYATFAKEAGLEVITWTFERSGPLSGGGGWYYQSVNKAINNDGDAFVLLDVLARNVGVVGVFSDWPATTTFYANCMGLK</sequence>
<dbReference type="CDD" id="cd08560">
    <property type="entry name" value="GDPD_EcGlpQ_like_1"/>
    <property type="match status" value="1"/>
</dbReference>
<organism evidence="8 9">
    <name type="scientific">Enterovibrio qingdaonensis</name>
    <dbReference type="NCBI Taxonomy" id="2899818"/>
    <lineage>
        <taxon>Bacteria</taxon>
        <taxon>Pseudomonadati</taxon>
        <taxon>Pseudomonadota</taxon>
        <taxon>Gammaproteobacteria</taxon>
        <taxon>Vibrionales</taxon>
        <taxon>Vibrionaceae</taxon>
        <taxon>Enterovibrio</taxon>
    </lineage>
</organism>
<comment type="caution">
    <text evidence="8">The sequence shown here is derived from an EMBL/GenBank/DDBJ whole genome shotgun (WGS) entry which is preliminary data.</text>
</comment>
<comment type="similarity">
    <text evidence="1">Belongs to the glycerophosphoryl diester phosphodiesterase family.</text>
</comment>
<keyword evidence="5" id="KW-0378">Hydrolase</keyword>
<dbReference type="InterPro" id="IPR017946">
    <property type="entry name" value="PLC-like_Pdiesterase_TIM-brl"/>
</dbReference>
<keyword evidence="3" id="KW-0732">Signal</keyword>
<dbReference type="Gene3D" id="3.20.20.190">
    <property type="entry name" value="Phosphatidylinositol (PI) phosphodiesterase"/>
    <property type="match status" value="1"/>
</dbReference>
<evidence type="ECO:0000256" key="3">
    <source>
        <dbReference type="ARBA" id="ARBA00022729"/>
    </source>
</evidence>
<dbReference type="RefSeq" id="WP_274140980.1">
    <property type="nucleotide sequence ID" value="NZ_JAJUBB010000003.1"/>
</dbReference>
<dbReference type="PANTHER" id="PTHR43620">
    <property type="entry name" value="GLYCEROPHOSPHORYL DIESTER PHOSPHODIESTERASE"/>
    <property type="match status" value="1"/>
</dbReference>
<comment type="catalytic activity">
    <reaction evidence="6">
        <text>a sn-glycero-3-phosphodiester + H2O = an alcohol + sn-glycerol 3-phosphate + H(+)</text>
        <dbReference type="Rhea" id="RHEA:12969"/>
        <dbReference type="ChEBI" id="CHEBI:15377"/>
        <dbReference type="ChEBI" id="CHEBI:15378"/>
        <dbReference type="ChEBI" id="CHEBI:30879"/>
        <dbReference type="ChEBI" id="CHEBI:57597"/>
        <dbReference type="ChEBI" id="CHEBI:83408"/>
        <dbReference type="EC" id="3.1.4.46"/>
    </reaction>
</comment>
<reference evidence="8" key="1">
    <citation type="submission" date="2021-12" db="EMBL/GenBank/DDBJ databases">
        <title>Enterovibrio ZSDZ35 sp. nov. and Enterovibrio ZSDZ42 sp. nov., isolated from coastal seawater in Qingdao.</title>
        <authorList>
            <person name="Zhang P."/>
        </authorList>
    </citation>
    <scope>NUCLEOTIDE SEQUENCE</scope>
    <source>
        <strain evidence="8">ZSDZ35</strain>
    </source>
</reference>
<dbReference type="PROSITE" id="PS51704">
    <property type="entry name" value="GP_PDE"/>
    <property type="match status" value="1"/>
</dbReference>
<evidence type="ECO:0000256" key="4">
    <source>
        <dbReference type="ARBA" id="ARBA00022798"/>
    </source>
</evidence>
<evidence type="ECO:0000313" key="8">
    <source>
        <dbReference type="EMBL" id="MDD1780802.1"/>
    </source>
</evidence>
<accession>A0ABT5QIJ1</accession>
<dbReference type="InterPro" id="IPR030395">
    <property type="entry name" value="GP_PDE_dom"/>
</dbReference>
<keyword evidence="4" id="KW-0319">Glycerol metabolism</keyword>
<evidence type="ECO:0000313" key="9">
    <source>
        <dbReference type="Proteomes" id="UP001149821"/>
    </source>
</evidence>
<dbReference type="EMBL" id="JAJUBB010000003">
    <property type="protein sequence ID" value="MDD1780802.1"/>
    <property type="molecule type" value="Genomic_DNA"/>
</dbReference>
<evidence type="ECO:0000256" key="2">
    <source>
        <dbReference type="ARBA" id="ARBA00012247"/>
    </source>
</evidence>
<keyword evidence="9" id="KW-1185">Reference proteome</keyword>
<gene>
    <name evidence="8" type="ORF">LRP49_06240</name>
</gene>
<dbReference type="PANTHER" id="PTHR43620:SF7">
    <property type="entry name" value="GLYCEROPHOSPHODIESTER PHOSPHODIESTERASE GDPD5-RELATED"/>
    <property type="match status" value="1"/>
</dbReference>
<dbReference type="Pfam" id="PF03009">
    <property type="entry name" value="GDPD"/>
    <property type="match status" value="1"/>
</dbReference>